<evidence type="ECO:0000313" key="2">
    <source>
        <dbReference type="EMBL" id="MEZ8084221.1"/>
    </source>
</evidence>
<keyword evidence="3" id="KW-1185">Reference proteome</keyword>
<dbReference type="EMBL" id="JBGONM010000143">
    <property type="protein sequence ID" value="MEZ8084221.1"/>
    <property type="molecule type" value="Genomic_DNA"/>
</dbReference>
<comment type="caution">
    <text evidence="2">The sequence shown here is derived from an EMBL/GenBank/DDBJ whole genome shotgun (WGS) entry which is preliminary data.</text>
</comment>
<evidence type="ECO:0000313" key="3">
    <source>
        <dbReference type="Proteomes" id="UP001569154"/>
    </source>
</evidence>
<keyword evidence="1" id="KW-1133">Transmembrane helix</keyword>
<feature type="transmembrane region" description="Helical" evidence="1">
    <location>
        <begin position="56"/>
        <end position="76"/>
    </location>
</feature>
<feature type="transmembrane region" description="Helical" evidence="1">
    <location>
        <begin position="7"/>
        <end position="36"/>
    </location>
</feature>
<dbReference type="PROSITE" id="PS51257">
    <property type="entry name" value="PROKAR_LIPOPROTEIN"/>
    <property type="match status" value="1"/>
</dbReference>
<gene>
    <name evidence="2" type="ORF">ACED35_24255</name>
</gene>
<reference evidence="2 3" key="1">
    <citation type="submission" date="2024-06" db="EMBL/GenBank/DDBJ databases">
        <authorList>
            <person name="Steensen K."/>
            <person name="Seneca J."/>
            <person name="Bartlau N."/>
            <person name="Yu A.X."/>
            <person name="Polz M.F."/>
        </authorList>
    </citation>
    <scope>NUCLEOTIDE SEQUENCE [LARGE SCALE GENOMIC DNA]</scope>
    <source>
        <strain evidence="2 3">1F260</strain>
    </source>
</reference>
<organism evidence="2 3">
    <name type="scientific">Enterovibrio norvegicus</name>
    <dbReference type="NCBI Taxonomy" id="188144"/>
    <lineage>
        <taxon>Bacteria</taxon>
        <taxon>Pseudomonadati</taxon>
        <taxon>Pseudomonadota</taxon>
        <taxon>Gammaproteobacteria</taxon>
        <taxon>Vibrionales</taxon>
        <taxon>Vibrionaceae</taxon>
        <taxon>Enterovibrio</taxon>
    </lineage>
</organism>
<feature type="transmembrane region" description="Helical" evidence="1">
    <location>
        <begin position="96"/>
        <end position="117"/>
    </location>
</feature>
<keyword evidence="1" id="KW-0812">Transmembrane</keyword>
<name>A0ABV4LBU3_9GAMM</name>
<dbReference type="Proteomes" id="UP001569154">
    <property type="component" value="Unassembled WGS sequence"/>
</dbReference>
<sequence length="119" mass="13016">MACAKRFFFVVTAGVLMLLMGAISCFGLGWVVWFIVGEQLVSSNIDEGYFWEVIKVMYSLVVIPPILLGLFSLLPLRDQENLKEGAAAVAYQMLHVADWLAKGLLLGAGACLAIYTLTL</sequence>
<keyword evidence="1" id="KW-0472">Membrane</keyword>
<accession>A0ABV4LBU3</accession>
<protein>
    <submittedName>
        <fullName evidence="2">Uncharacterized protein</fullName>
    </submittedName>
</protein>
<dbReference type="RefSeq" id="WP_371735102.1">
    <property type="nucleotide sequence ID" value="NZ_JBGONM010000143.1"/>
</dbReference>
<proteinExistence type="predicted"/>
<evidence type="ECO:0000256" key="1">
    <source>
        <dbReference type="SAM" id="Phobius"/>
    </source>
</evidence>